<dbReference type="AlphaFoldDB" id="A0A915LZF9"/>
<keyword evidence="1" id="KW-1185">Reference proteome</keyword>
<organism evidence="1 2">
    <name type="scientific">Meloidogyne javanica</name>
    <name type="common">Root-knot nematode worm</name>
    <dbReference type="NCBI Taxonomy" id="6303"/>
    <lineage>
        <taxon>Eukaryota</taxon>
        <taxon>Metazoa</taxon>
        <taxon>Ecdysozoa</taxon>
        <taxon>Nematoda</taxon>
        <taxon>Chromadorea</taxon>
        <taxon>Rhabditida</taxon>
        <taxon>Tylenchina</taxon>
        <taxon>Tylenchomorpha</taxon>
        <taxon>Tylenchoidea</taxon>
        <taxon>Meloidogynidae</taxon>
        <taxon>Meloidogyninae</taxon>
        <taxon>Meloidogyne</taxon>
        <taxon>Meloidogyne incognita group</taxon>
    </lineage>
</organism>
<name>A0A915LZF9_MELJA</name>
<evidence type="ECO:0000313" key="2">
    <source>
        <dbReference type="WBParaSite" id="scaffold22028_cov174.g19833"/>
    </source>
</evidence>
<proteinExistence type="predicted"/>
<dbReference type="WBParaSite" id="scaffold22028_cov174.g19833">
    <property type="protein sequence ID" value="scaffold22028_cov174.g19833"/>
    <property type="gene ID" value="scaffold22028_cov174.g19833"/>
</dbReference>
<protein>
    <submittedName>
        <fullName evidence="2">Uncharacterized protein</fullName>
    </submittedName>
</protein>
<sequence length="24" mass="2569">VLNDPSPISLEEDTAPVKLAFKAN</sequence>
<accession>A0A915LZF9</accession>
<dbReference type="Proteomes" id="UP000887561">
    <property type="component" value="Unplaced"/>
</dbReference>
<evidence type="ECO:0000313" key="1">
    <source>
        <dbReference type="Proteomes" id="UP000887561"/>
    </source>
</evidence>
<reference evidence="2" key="1">
    <citation type="submission" date="2022-11" db="UniProtKB">
        <authorList>
            <consortium name="WormBaseParasite"/>
        </authorList>
    </citation>
    <scope>IDENTIFICATION</scope>
</reference>